<evidence type="ECO:0000313" key="4">
    <source>
        <dbReference type="EMBL" id="ODS33970.1"/>
    </source>
</evidence>
<feature type="domain" description="Ancillary SecYEG translocon subunit/Cell division coordinator CpoB TPR" evidence="3">
    <location>
        <begin position="17"/>
        <end position="217"/>
    </location>
</feature>
<feature type="repeat" description="TPR" evidence="1">
    <location>
        <begin position="171"/>
        <end position="204"/>
    </location>
</feature>
<feature type="transmembrane region" description="Helical" evidence="2">
    <location>
        <begin position="20"/>
        <end position="39"/>
    </location>
</feature>
<reference evidence="4 5" key="1">
    <citation type="submission" date="2016-07" db="EMBL/GenBank/DDBJ databases">
        <title>Draft genome of Scalindua rubra, obtained from a brine-seawater interface in the Red Sea, sheds light on salt adaptation in anammox bacteria.</title>
        <authorList>
            <person name="Speth D.R."/>
            <person name="Lagkouvardos I."/>
            <person name="Wang Y."/>
            <person name="Qian P.-Y."/>
            <person name="Dutilh B.E."/>
            <person name="Jetten M.S."/>
        </authorList>
    </citation>
    <scope>NUCLEOTIDE SEQUENCE [LARGE SCALE GENOMIC DNA]</scope>
    <source>
        <strain evidence="4">BSI-1</strain>
    </source>
</reference>
<dbReference type="EMBL" id="MAYW01000015">
    <property type="protein sequence ID" value="ODS33970.1"/>
    <property type="molecule type" value="Genomic_DNA"/>
</dbReference>
<protein>
    <recommendedName>
        <fullName evidence="3">Ancillary SecYEG translocon subunit/Cell division coordinator CpoB TPR domain-containing protein</fullName>
    </recommendedName>
</protein>
<dbReference type="SUPFAM" id="SSF48452">
    <property type="entry name" value="TPR-like"/>
    <property type="match status" value="1"/>
</dbReference>
<dbReference type="Proteomes" id="UP000094056">
    <property type="component" value="Unassembled WGS sequence"/>
</dbReference>
<dbReference type="InterPro" id="IPR019734">
    <property type="entry name" value="TPR_rpt"/>
</dbReference>
<proteinExistence type="predicted"/>
<dbReference type="Gene3D" id="1.25.40.10">
    <property type="entry name" value="Tetratricopeptide repeat domain"/>
    <property type="match status" value="1"/>
</dbReference>
<keyword evidence="2" id="KW-0472">Membrane</keyword>
<sequence length="218" mass="25500">MENVKERIRKYLKILDENKWFIIIGFIILIAAGIPTYLYKQKKNNDFNKVWSRVFQLNYEVAVAQQEGPEKKTEALKGAINEYTFLKNNLSTTSATPWLLLELGNAQYKVKKYDEAISTYKEFINRFYKHHLTPVVRQSLGYVFEEKEQLKDAIEQFEIIAKDPESTYIKAQAKLDTGRCYEKLGQLNSAVAVYKDVIDFLPESSWAKMAKYRLEDID</sequence>
<evidence type="ECO:0000256" key="2">
    <source>
        <dbReference type="SAM" id="Phobius"/>
    </source>
</evidence>
<evidence type="ECO:0000256" key="1">
    <source>
        <dbReference type="PROSITE-ProRule" id="PRU00339"/>
    </source>
</evidence>
<evidence type="ECO:0000313" key="5">
    <source>
        <dbReference type="Proteomes" id="UP000094056"/>
    </source>
</evidence>
<keyword evidence="2" id="KW-0812">Transmembrane</keyword>
<name>A0A1E3XEG2_9BACT</name>
<evidence type="ECO:0000259" key="3">
    <source>
        <dbReference type="Pfam" id="PF09976"/>
    </source>
</evidence>
<dbReference type="AlphaFoldDB" id="A0A1E3XEG2"/>
<keyword evidence="1" id="KW-0802">TPR repeat</keyword>
<dbReference type="InterPro" id="IPR018704">
    <property type="entry name" value="SecYEG/CpoB_TPR"/>
</dbReference>
<dbReference type="Pfam" id="PF09976">
    <property type="entry name" value="TPR_21"/>
    <property type="match status" value="1"/>
</dbReference>
<keyword evidence="2" id="KW-1133">Transmembrane helix</keyword>
<gene>
    <name evidence="4" type="ORF">SCARUB_00840</name>
</gene>
<comment type="caution">
    <text evidence="4">The sequence shown here is derived from an EMBL/GenBank/DDBJ whole genome shotgun (WGS) entry which is preliminary data.</text>
</comment>
<organism evidence="4 5">
    <name type="scientific">Candidatus Scalindua rubra</name>
    <dbReference type="NCBI Taxonomy" id="1872076"/>
    <lineage>
        <taxon>Bacteria</taxon>
        <taxon>Pseudomonadati</taxon>
        <taxon>Planctomycetota</taxon>
        <taxon>Candidatus Brocadiia</taxon>
        <taxon>Candidatus Brocadiales</taxon>
        <taxon>Candidatus Scalinduaceae</taxon>
        <taxon>Candidatus Scalindua</taxon>
    </lineage>
</organism>
<dbReference type="PROSITE" id="PS50005">
    <property type="entry name" value="TPR"/>
    <property type="match status" value="1"/>
</dbReference>
<accession>A0A1E3XEG2</accession>
<dbReference type="InterPro" id="IPR011990">
    <property type="entry name" value="TPR-like_helical_dom_sf"/>
</dbReference>
<dbReference type="SMART" id="SM00028">
    <property type="entry name" value="TPR"/>
    <property type="match status" value="3"/>
</dbReference>